<comment type="similarity">
    <text evidence="2">Belongs to the TerC family.</text>
</comment>
<organism evidence="7 8">
    <name type="scientific">Roseospirillum parvum</name>
    <dbReference type="NCBI Taxonomy" id="83401"/>
    <lineage>
        <taxon>Bacteria</taxon>
        <taxon>Pseudomonadati</taxon>
        <taxon>Pseudomonadota</taxon>
        <taxon>Alphaproteobacteria</taxon>
        <taxon>Rhodospirillales</taxon>
        <taxon>Rhodospirillaceae</taxon>
        <taxon>Roseospirillum</taxon>
    </lineage>
</organism>
<feature type="transmembrane region" description="Helical" evidence="6">
    <location>
        <begin position="12"/>
        <end position="39"/>
    </location>
</feature>
<dbReference type="Pfam" id="PF03741">
    <property type="entry name" value="TerC"/>
    <property type="match status" value="1"/>
</dbReference>
<evidence type="ECO:0000256" key="4">
    <source>
        <dbReference type="ARBA" id="ARBA00022989"/>
    </source>
</evidence>
<dbReference type="EMBL" id="FNCV01000006">
    <property type="protein sequence ID" value="SDH38044.1"/>
    <property type="molecule type" value="Genomic_DNA"/>
</dbReference>
<feature type="transmembrane region" description="Helical" evidence="6">
    <location>
        <begin position="220"/>
        <end position="238"/>
    </location>
</feature>
<feature type="transmembrane region" description="Helical" evidence="6">
    <location>
        <begin position="89"/>
        <end position="106"/>
    </location>
</feature>
<proteinExistence type="inferred from homology"/>
<dbReference type="STRING" id="83401.SAMN05421742_106151"/>
<evidence type="ECO:0000256" key="6">
    <source>
        <dbReference type="SAM" id="Phobius"/>
    </source>
</evidence>
<dbReference type="OrthoDB" id="9805314at2"/>
<sequence>MIDLLVDPSVWASFLALSALEIVLGIDNVIFLSIVAGRLPPARQASARRIGLLLALVMRVIFLLAISWIIGLTQAAFEVFGHAVSWRDLVLIAGGLFLLVKGTLEIHASVEGGNGEGGTHASPTQAAAGAGFALVVAQIVMLDLVFSIDSVVTAVGMVPHVEVMIAAVVVAIAVMMAAAEPVSRFIEAHPTVKMLALAFLLLVGVALVADGLHFHIPRGYIYFAIAFSAGVEGLNLLARRRRERAGGKG</sequence>
<feature type="transmembrane region" description="Helical" evidence="6">
    <location>
        <begin position="51"/>
        <end position="77"/>
    </location>
</feature>
<evidence type="ECO:0000313" key="8">
    <source>
        <dbReference type="Proteomes" id="UP000217076"/>
    </source>
</evidence>
<feature type="transmembrane region" description="Helical" evidence="6">
    <location>
        <begin position="163"/>
        <end position="182"/>
    </location>
</feature>
<evidence type="ECO:0000256" key="5">
    <source>
        <dbReference type="ARBA" id="ARBA00023136"/>
    </source>
</evidence>
<evidence type="ECO:0000256" key="2">
    <source>
        <dbReference type="ARBA" id="ARBA00007511"/>
    </source>
</evidence>
<keyword evidence="8" id="KW-1185">Reference proteome</keyword>
<evidence type="ECO:0000256" key="3">
    <source>
        <dbReference type="ARBA" id="ARBA00022692"/>
    </source>
</evidence>
<feature type="transmembrane region" description="Helical" evidence="6">
    <location>
        <begin position="194"/>
        <end position="214"/>
    </location>
</feature>
<dbReference type="PANTHER" id="PTHR30238">
    <property type="entry name" value="MEMBRANE BOUND PREDICTED REDOX MODULATOR"/>
    <property type="match status" value="1"/>
</dbReference>
<reference evidence="8" key="1">
    <citation type="submission" date="2016-10" db="EMBL/GenBank/DDBJ databases">
        <authorList>
            <person name="Varghese N."/>
            <person name="Submissions S."/>
        </authorList>
    </citation>
    <scope>NUCLEOTIDE SEQUENCE [LARGE SCALE GENOMIC DNA]</scope>
    <source>
        <strain evidence="8">930I</strain>
    </source>
</reference>
<keyword evidence="4 6" id="KW-1133">Transmembrane helix</keyword>
<evidence type="ECO:0000256" key="1">
    <source>
        <dbReference type="ARBA" id="ARBA00004141"/>
    </source>
</evidence>
<dbReference type="GO" id="GO:0016020">
    <property type="term" value="C:membrane"/>
    <property type="evidence" value="ECO:0007669"/>
    <property type="project" value="UniProtKB-SubCell"/>
</dbReference>
<comment type="subcellular location">
    <subcellularLocation>
        <location evidence="1">Membrane</location>
        <topology evidence="1">Multi-pass membrane protein</topology>
    </subcellularLocation>
</comment>
<evidence type="ECO:0000313" key="7">
    <source>
        <dbReference type="EMBL" id="SDH38044.1"/>
    </source>
</evidence>
<feature type="transmembrane region" description="Helical" evidence="6">
    <location>
        <begin position="127"/>
        <end position="148"/>
    </location>
</feature>
<dbReference type="PANTHER" id="PTHR30238:SF4">
    <property type="entry name" value="SLL1022 PROTEIN"/>
    <property type="match status" value="1"/>
</dbReference>
<name>A0A1G8BY64_9PROT</name>
<dbReference type="InterPro" id="IPR005496">
    <property type="entry name" value="Integral_membrane_TerC"/>
</dbReference>
<protein>
    <submittedName>
        <fullName evidence="7">Membrane protein TerC, possibly involved in tellurium resistance</fullName>
    </submittedName>
</protein>
<dbReference type="RefSeq" id="WP_092619567.1">
    <property type="nucleotide sequence ID" value="NZ_FNCV01000006.1"/>
</dbReference>
<keyword evidence="5 6" id="KW-0472">Membrane</keyword>
<dbReference type="Proteomes" id="UP000217076">
    <property type="component" value="Unassembled WGS sequence"/>
</dbReference>
<dbReference type="AlphaFoldDB" id="A0A1G8BY64"/>
<accession>A0A1G8BY64</accession>
<gene>
    <name evidence="7" type="ORF">SAMN05421742_106151</name>
</gene>
<keyword evidence="3 6" id="KW-0812">Transmembrane</keyword>